<gene>
    <name evidence="1" type="ORF">QO006_002831</name>
</gene>
<proteinExistence type="predicted"/>
<keyword evidence="2" id="KW-1185">Reference proteome</keyword>
<sequence>MKPARQGDRPVLRRADLTADQVRDLDAFRDALLAGGWASIGTYGGLFDAGWAVPYPLHLRQGVRGGSVTLMVACGPGGTPATLMVTVHQEGHSELLGVPSTGMDGELAFLAAVVHELDRGRLRAVLDLIAAQRTDVTINVQDEYLPLTSERVRSLFRHEGEPSRVVRLPE</sequence>
<protein>
    <submittedName>
        <fullName evidence="1">Uncharacterized protein</fullName>
    </submittedName>
</protein>
<dbReference type="RefSeq" id="WP_307467328.1">
    <property type="nucleotide sequence ID" value="NZ_JAURUR010000011.1"/>
</dbReference>
<organism evidence="1 2">
    <name type="scientific">Deinococcus enclensis</name>
    <dbReference type="NCBI Taxonomy" id="1049582"/>
    <lineage>
        <taxon>Bacteria</taxon>
        <taxon>Thermotogati</taxon>
        <taxon>Deinococcota</taxon>
        <taxon>Deinococci</taxon>
        <taxon>Deinococcales</taxon>
        <taxon>Deinococcaceae</taxon>
        <taxon>Deinococcus</taxon>
    </lineage>
</organism>
<name>A0ABT9MFJ9_9DEIO</name>
<reference evidence="1 2" key="1">
    <citation type="submission" date="2023-07" db="EMBL/GenBank/DDBJ databases">
        <title>Genomic Encyclopedia of Type Strains, Phase IV (KMG-IV): sequencing the most valuable type-strain genomes for metagenomic binning, comparative biology and taxonomic classification.</title>
        <authorList>
            <person name="Goeker M."/>
        </authorList>
    </citation>
    <scope>NUCLEOTIDE SEQUENCE [LARGE SCALE GENOMIC DNA]</scope>
    <source>
        <strain evidence="1 2">NIO-1023</strain>
    </source>
</reference>
<dbReference type="Proteomes" id="UP001232163">
    <property type="component" value="Unassembled WGS sequence"/>
</dbReference>
<comment type="caution">
    <text evidence="1">The sequence shown here is derived from an EMBL/GenBank/DDBJ whole genome shotgun (WGS) entry which is preliminary data.</text>
</comment>
<dbReference type="EMBL" id="JAURUR010000011">
    <property type="protein sequence ID" value="MDP9765380.1"/>
    <property type="molecule type" value="Genomic_DNA"/>
</dbReference>
<accession>A0ABT9MFJ9</accession>
<evidence type="ECO:0000313" key="2">
    <source>
        <dbReference type="Proteomes" id="UP001232163"/>
    </source>
</evidence>
<evidence type="ECO:0000313" key="1">
    <source>
        <dbReference type="EMBL" id="MDP9765380.1"/>
    </source>
</evidence>